<keyword evidence="12" id="KW-1185">Reference proteome</keyword>
<evidence type="ECO:0000259" key="9">
    <source>
        <dbReference type="PROSITE" id="PS51085"/>
    </source>
</evidence>
<accession>A0A4S3M8K8</accession>
<dbReference type="Proteomes" id="UP000306113">
    <property type="component" value="Unassembled WGS sequence"/>
</dbReference>
<keyword evidence="8" id="KW-0411">Iron-sulfur</keyword>
<dbReference type="Gene3D" id="3.40.50.80">
    <property type="entry name" value="Nucleotide-binding domain of ferredoxin-NADP reductase (FNR) module"/>
    <property type="match status" value="1"/>
</dbReference>
<dbReference type="EMBL" id="SSMD01000004">
    <property type="protein sequence ID" value="THD73782.1"/>
    <property type="molecule type" value="Genomic_DNA"/>
</dbReference>
<dbReference type="InterPro" id="IPR039261">
    <property type="entry name" value="FNR_nucleotide-bd"/>
</dbReference>
<dbReference type="GO" id="GO:0016491">
    <property type="term" value="F:oxidoreductase activity"/>
    <property type="evidence" value="ECO:0007669"/>
    <property type="project" value="UniProtKB-KW"/>
</dbReference>
<evidence type="ECO:0000256" key="7">
    <source>
        <dbReference type="ARBA" id="ARBA00023004"/>
    </source>
</evidence>
<dbReference type="GO" id="GO:0046872">
    <property type="term" value="F:metal ion binding"/>
    <property type="evidence" value="ECO:0007669"/>
    <property type="project" value="UniProtKB-KW"/>
</dbReference>
<evidence type="ECO:0000256" key="3">
    <source>
        <dbReference type="ARBA" id="ARBA00022714"/>
    </source>
</evidence>
<dbReference type="Gene3D" id="3.10.20.30">
    <property type="match status" value="1"/>
</dbReference>
<dbReference type="InterPro" id="IPR001041">
    <property type="entry name" value="2Fe-2S_ferredoxin-type"/>
</dbReference>
<keyword evidence="7" id="KW-0408">Iron</keyword>
<dbReference type="RefSeq" id="WP_136338995.1">
    <property type="nucleotide sequence ID" value="NZ_SSMD01000004.1"/>
</dbReference>
<evidence type="ECO:0000256" key="5">
    <source>
        <dbReference type="ARBA" id="ARBA00022827"/>
    </source>
</evidence>
<evidence type="ECO:0000256" key="6">
    <source>
        <dbReference type="ARBA" id="ARBA00023002"/>
    </source>
</evidence>
<protein>
    <submittedName>
        <fullName evidence="11">2Fe-2S iron-sulfur cluster binding domain-containing protein</fullName>
    </submittedName>
</protein>
<dbReference type="InterPro" id="IPR012675">
    <property type="entry name" value="Beta-grasp_dom_sf"/>
</dbReference>
<dbReference type="InterPro" id="IPR036010">
    <property type="entry name" value="2Fe-2S_ferredoxin-like_sf"/>
</dbReference>
<proteinExistence type="predicted"/>
<evidence type="ECO:0000256" key="1">
    <source>
        <dbReference type="ARBA" id="ARBA00001974"/>
    </source>
</evidence>
<dbReference type="InterPro" id="IPR008333">
    <property type="entry name" value="Cbr1-like_FAD-bd_dom"/>
</dbReference>
<evidence type="ECO:0000259" key="10">
    <source>
        <dbReference type="PROSITE" id="PS51384"/>
    </source>
</evidence>
<comment type="caution">
    <text evidence="11">The sequence shown here is derived from an EMBL/GenBank/DDBJ whole genome shotgun (WGS) entry which is preliminary data.</text>
</comment>
<organism evidence="11 12">
    <name type="scientific">Thalassobius vesicularis</name>
    <dbReference type="NCBI Taxonomy" id="1294297"/>
    <lineage>
        <taxon>Bacteria</taxon>
        <taxon>Pseudomonadati</taxon>
        <taxon>Pseudomonadota</taxon>
        <taxon>Alphaproteobacteria</taxon>
        <taxon>Rhodobacterales</taxon>
        <taxon>Roseobacteraceae</taxon>
        <taxon>Thalassovita</taxon>
    </lineage>
</organism>
<dbReference type="Pfam" id="PF00111">
    <property type="entry name" value="Fer2"/>
    <property type="match status" value="1"/>
</dbReference>
<dbReference type="SUPFAM" id="SSF52343">
    <property type="entry name" value="Ferredoxin reductase-like, C-terminal NADP-linked domain"/>
    <property type="match status" value="1"/>
</dbReference>
<dbReference type="InterPro" id="IPR001433">
    <property type="entry name" value="OxRdtase_FAD/NAD-bd"/>
</dbReference>
<dbReference type="PROSITE" id="PS51085">
    <property type="entry name" value="2FE2S_FER_2"/>
    <property type="match status" value="1"/>
</dbReference>
<dbReference type="PRINTS" id="PR00410">
    <property type="entry name" value="PHEHYDRXLASE"/>
</dbReference>
<keyword evidence="4" id="KW-0479">Metal-binding</keyword>
<reference evidence="11 12" key="1">
    <citation type="submission" date="2019-04" db="EMBL/GenBank/DDBJ databases">
        <title>Draft genome sequence of Youngimonas vesicularis.</title>
        <authorList>
            <person name="Hameed A."/>
        </authorList>
    </citation>
    <scope>NUCLEOTIDE SEQUENCE [LARGE SCALE GENOMIC DNA]</scope>
    <source>
        <strain evidence="11 12">CC-AMW-E</strain>
    </source>
</reference>
<comment type="cofactor">
    <cofactor evidence="1">
        <name>FAD</name>
        <dbReference type="ChEBI" id="CHEBI:57692"/>
    </cofactor>
</comment>
<dbReference type="InterPro" id="IPR050415">
    <property type="entry name" value="MRET"/>
</dbReference>
<dbReference type="PANTHER" id="PTHR47354">
    <property type="entry name" value="NADH OXIDOREDUCTASE HCR"/>
    <property type="match status" value="1"/>
</dbReference>
<dbReference type="PANTHER" id="PTHR47354:SF8">
    <property type="entry name" value="1,2-PHENYLACETYL-COA EPOXIDASE, SUBUNIT E"/>
    <property type="match status" value="1"/>
</dbReference>
<keyword evidence="3" id="KW-0001">2Fe-2S</keyword>
<dbReference type="Gene3D" id="2.40.30.10">
    <property type="entry name" value="Translation factors"/>
    <property type="match status" value="1"/>
</dbReference>
<keyword evidence="5" id="KW-0274">FAD</keyword>
<dbReference type="AlphaFoldDB" id="A0A4S3M8K8"/>
<evidence type="ECO:0000256" key="2">
    <source>
        <dbReference type="ARBA" id="ARBA00022630"/>
    </source>
</evidence>
<evidence type="ECO:0000313" key="12">
    <source>
        <dbReference type="Proteomes" id="UP000306113"/>
    </source>
</evidence>
<sequence length="349" mass="37403">MFHQLTIQNVAKETPDSVAITFDVPTDLNGAFDWKPGQYLTLRTEINGEDLRRSYSIASLPGKALTVGVKQVEDGKFSTFAQGLKAGDTLQVMPPEGRFTPRGEARLVLIAAGSGITPMVSIAADELAKGHEVTLVYGNRATGSIMFREALDALKDRYTDRFTLIHILSREPQDVDLLNGRISGEKVAALGKAGAIDLTGADGVYLCGPGDMIDDVTATLEGAGVARDKIHFERFYEDGDAPRAPKSAAAAAAAEKGVTVEVILDGTRRIFEFGAQDETIVDAAARQGLELPYSCKGGMCCTCRCKVEEGSAEMAINYSLEPWELEAGFTLGCQARPTSEKLVLDFDAA</sequence>
<gene>
    <name evidence="11" type="ORF">E7681_09195</name>
</gene>
<keyword evidence="6" id="KW-0560">Oxidoreductase</keyword>
<evidence type="ECO:0000313" key="11">
    <source>
        <dbReference type="EMBL" id="THD73782.1"/>
    </source>
</evidence>
<dbReference type="OrthoDB" id="9796486at2"/>
<name>A0A4S3M8K8_9RHOB</name>
<dbReference type="CDD" id="cd06214">
    <property type="entry name" value="PA_degradation_oxidoreductase_like"/>
    <property type="match status" value="1"/>
</dbReference>
<evidence type="ECO:0000256" key="8">
    <source>
        <dbReference type="ARBA" id="ARBA00023014"/>
    </source>
</evidence>
<dbReference type="InterPro" id="IPR017927">
    <property type="entry name" value="FAD-bd_FR_type"/>
</dbReference>
<evidence type="ECO:0000256" key="4">
    <source>
        <dbReference type="ARBA" id="ARBA00022723"/>
    </source>
</evidence>
<dbReference type="SUPFAM" id="SSF54292">
    <property type="entry name" value="2Fe-2S ferredoxin-like"/>
    <property type="match status" value="1"/>
</dbReference>
<dbReference type="Pfam" id="PF00970">
    <property type="entry name" value="FAD_binding_6"/>
    <property type="match status" value="1"/>
</dbReference>
<feature type="domain" description="FAD-binding FR-type" evidence="10">
    <location>
        <begin position="1"/>
        <end position="102"/>
    </location>
</feature>
<feature type="domain" description="2Fe-2S ferredoxin-type" evidence="9">
    <location>
        <begin position="258"/>
        <end position="349"/>
    </location>
</feature>
<dbReference type="InterPro" id="IPR017938">
    <property type="entry name" value="Riboflavin_synthase-like_b-brl"/>
</dbReference>
<dbReference type="GO" id="GO:0050660">
    <property type="term" value="F:flavin adenine dinucleotide binding"/>
    <property type="evidence" value="ECO:0007669"/>
    <property type="project" value="TreeGrafter"/>
</dbReference>
<keyword evidence="2" id="KW-0285">Flavoprotein</keyword>
<dbReference type="CDD" id="cd00207">
    <property type="entry name" value="fer2"/>
    <property type="match status" value="1"/>
</dbReference>
<dbReference type="SUPFAM" id="SSF63380">
    <property type="entry name" value="Riboflavin synthase domain-like"/>
    <property type="match status" value="1"/>
</dbReference>
<dbReference type="Pfam" id="PF00175">
    <property type="entry name" value="NAD_binding_1"/>
    <property type="match status" value="1"/>
</dbReference>
<dbReference type="GO" id="GO:0051537">
    <property type="term" value="F:2 iron, 2 sulfur cluster binding"/>
    <property type="evidence" value="ECO:0007669"/>
    <property type="project" value="UniProtKB-KW"/>
</dbReference>
<dbReference type="PROSITE" id="PS51384">
    <property type="entry name" value="FAD_FR"/>
    <property type="match status" value="1"/>
</dbReference>